<dbReference type="Proteomes" id="UP000464314">
    <property type="component" value="Chromosome"/>
</dbReference>
<evidence type="ECO:0000313" key="3">
    <source>
        <dbReference type="EMBL" id="QHQ60743.1"/>
    </source>
</evidence>
<dbReference type="Gene3D" id="1.20.1600.10">
    <property type="entry name" value="Outer membrane efflux proteins (OEP)"/>
    <property type="match status" value="2"/>
</dbReference>
<dbReference type="RefSeq" id="WP_161837575.1">
    <property type="nucleotide sequence ID" value="NZ_CP048000.1"/>
</dbReference>
<protein>
    <recommendedName>
        <fullName evidence="5">Outer membrane efflux protein</fullName>
    </recommendedName>
</protein>
<feature type="signal peptide" evidence="2">
    <location>
        <begin position="1"/>
        <end position="24"/>
    </location>
</feature>
<evidence type="ECO:0008006" key="5">
    <source>
        <dbReference type="Google" id="ProtNLM"/>
    </source>
</evidence>
<dbReference type="KEGG" id="anr:Ana3638_08115"/>
<dbReference type="EMBL" id="CP048000">
    <property type="protein sequence ID" value="QHQ60743.1"/>
    <property type="molecule type" value="Genomic_DNA"/>
</dbReference>
<dbReference type="AlphaFoldDB" id="A0A6P1TJX7"/>
<evidence type="ECO:0000256" key="2">
    <source>
        <dbReference type="SAM" id="SignalP"/>
    </source>
</evidence>
<feature type="chain" id="PRO_5026800743" description="Outer membrane efflux protein" evidence="2">
    <location>
        <begin position="25"/>
        <end position="457"/>
    </location>
</feature>
<evidence type="ECO:0000313" key="4">
    <source>
        <dbReference type="Proteomes" id="UP000464314"/>
    </source>
</evidence>
<proteinExistence type="predicted"/>
<feature type="coiled-coil region" evidence="1">
    <location>
        <begin position="88"/>
        <end position="143"/>
    </location>
</feature>
<keyword evidence="2" id="KW-0732">Signal</keyword>
<evidence type="ECO:0000256" key="1">
    <source>
        <dbReference type="SAM" id="Coils"/>
    </source>
</evidence>
<keyword evidence="1" id="KW-0175">Coiled coil</keyword>
<organism evidence="3 4">
    <name type="scientific">Anaerocolumna sedimenticola</name>
    <dbReference type="NCBI Taxonomy" id="2696063"/>
    <lineage>
        <taxon>Bacteria</taxon>
        <taxon>Bacillati</taxon>
        <taxon>Bacillota</taxon>
        <taxon>Clostridia</taxon>
        <taxon>Lachnospirales</taxon>
        <taxon>Lachnospiraceae</taxon>
        <taxon>Anaerocolumna</taxon>
    </lineage>
</organism>
<gene>
    <name evidence="3" type="ORF">Ana3638_08115</name>
</gene>
<sequence length="457" mass="52797">MNKICSLIILTVSLLFLAPINIHASEVDGGAANEAVAVRESANQGINEVDNEASGDDGSEHKGQIMFEDIEKEILDNNPAVLINQNAINAMEEDYKQIKDTRDDLEDDRDDLDDAIDRMDLQIKKLQQDRASLETRIDGDQDLINHIKSNYDALIGIYQYNKDSLINSRKSLREQQFSLDDQAEDMDDAINKLRVQSKMSECQLVWTAQNLYITFNVLRNKETDLENQTELMQKQLEIAILRESLGQITKTDITTLELKIKDLQIGLNDLQTQKKAVLGEFNLMLGNNYDFTLTLNTELKPVYENFNEENYNKDLKSVLENNYSIALQSLERETKQRLLNRSDGSDTQSEEAAEYNLENEKIKLEETKRDVSFSFDKVYEEVLSKKMSFEQESKKFEQAGTNRNYAIMKHELGRISDLELEIENSNYRNQEINTDVAEFEYIRSYLKYDWMINGLTF</sequence>
<name>A0A6P1TJX7_9FIRM</name>
<reference evidence="3 4" key="1">
    <citation type="submission" date="2020-01" db="EMBL/GenBank/DDBJ databases">
        <title>Genome analysis of Anaerocolumna sp. CBA3638.</title>
        <authorList>
            <person name="Kim J."/>
            <person name="Roh S.W."/>
        </authorList>
    </citation>
    <scope>NUCLEOTIDE SEQUENCE [LARGE SCALE GENOMIC DNA]</scope>
    <source>
        <strain evidence="3 4">CBA3638</strain>
    </source>
</reference>
<keyword evidence="4" id="KW-1185">Reference proteome</keyword>
<accession>A0A6P1TJX7</accession>
<dbReference type="SUPFAM" id="SSF56954">
    <property type="entry name" value="Outer membrane efflux proteins (OEP)"/>
    <property type="match status" value="1"/>
</dbReference>